<accession>A0ABX4YIU1</accession>
<sequence>MEKEVQGIRVRTRSARILSGIFGNEDEELIRLENSLVRAISELRDKELNQIRLPDHFEVRLQNMLKDVKVDEESLWDKITRNLIWNRSFQYSLTASLAVLVLAVAVGRFSSPSNTLSAERSGTLSLGNDREFIDLPSSAKIGQNENSERLLEVAKNPESRKILESLHLYFIEKGDSRTAEEIRAIMEFTAAK</sequence>
<protein>
    <submittedName>
        <fullName evidence="1">Uncharacterized protein</fullName>
    </submittedName>
</protein>
<evidence type="ECO:0000313" key="2">
    <source>
        <dbReference type="Proteomes" id="UP000094669"/>
    </source>
</evidence>
<gene>
    <name evidence="1" type="ORF">BES34_009900</name>
</gene>
<organism evidence="1 2">
    <name type="scientific">Leptospira inadai serovar Lyme</name>
    <dbReference type="NCBI Taxonomy" id="293084"/>
    <lineage>
        <taxon>Bacteria</taxon>
        <taxon>Pseudomonadati</taxon>
        <taxon>Spirochaetota</taxon>
        <taxon>Spirochaetia</taxon>
        <taxon>Leptospirales</taxon>
        <taxon>Leptospiraceae</taxon>
        <taxon>Leptospira</taxon>
    </lineage>
</organism>
<name>A0ABX4YIU1_9LEPT</name>
<dbReference type="Proteomes" id="UP000094669">
    <property type="component" value="Unassembled WGS sequence"/>
</dbReference>
<dbReference type="NCBIfam" id="NF047597">
    <property type="entry name" value="LIMLP_12425_fam"/>
    <property type="match status" value="1"/>
</dbReference>
<dbReference type="EMBL" id="MCRM02000008">
    <property type="protein sequence ID" value="PNV75187.1"/>
    <property type="molecule type" value="Genomic_DNA"/>
</dbReference>
<dbReference type="RefSeq" id="WP_010411852.1">
    <property type="nucleotide sequence ID" value="NZ_MCRM02000008.1"/>
</dbReference>
<proteinExistence type="predicted"/>
<evidence type="ECO:0000313" key="1">
    <source>
        <dbReference type="EMBL" id="PNV75187.1"/>
    </source>
</evidence>
<comment type="caution">
    <text evidence="1">The sequence shown here is derived from an EMBL/GenBank/DDBJ whole genome shotgun (WGS) entry which is preliminary data.</text>
</comment>
<keyword evidence="2" id="KW-1185">Reference proteome</keyword>
<reference evidence="1" key="1">
    <citation type="submission" date="2018-01" db="EMBL/GenBank/DDBJ databases">
        <title>Genomic characterization of Leptospira inadai serogroup Lyme isolated from captured rat in Brazil and comparative analysis with human reference strain.</title>
        <authorList>
            <person name="Moreno L.Z."/>
            <person name="Loureiro A.P."/>
            <person name="Miraglia F."/>
            <person name="Kremer F.S."/>
            <person name="Eslabao M.R."/>
            <person name="Dellagostin O.A."/>
            <person name="Lilenbaum W."/>
            <person name="Moreno A.M."/>
        </authorList>
    </citation>
    <scope>NUCLEOTIDE SEQUENCE [LARGE SCALE GENOMIC DNA]</scope>
    <source>
        <strain evidence="1">M34/99</strain>
    </source>
</reference>